<dbReference type="OrthoDB" id="275336at2"/>
<keyword evidence="2" id="KW-0808">Transferase</keyword>
<dbReference type="Gene3D" id="3.40.630.30">
    <property type="match status" value="1"/>
</dbReference>
<dbReference type="Pfam" id="PF00583">
    <property type="entry name" value="Acetyltransf_1"/>
    <property type="match status" value="1"/>
</dbReference>
<dbReference type="EMBL" id="PEIB01000024">
    <property type="protein sequence ID" value="RXJ72222.1"/>
    <property type="molecule type" value="Genomic_DNA"/>
</dbReference>
<accession>A0A4Q0YMU5</accession>
<evidence type="ECO:0000313" key="2">
    <source>
        <dbReference type="EMBL" id="RXJ72222.1"/>
    </source>
</evidence>
<comment type="caution">
    <text evidence="2">The sequence shown here is derived from an EMBL/GenBank/DDBJ whole genome shotgun (WGS) entry which is preliminary data.</text>
</comment>
<organism evidence="2 3">
    <name type="scientific">Veronia nyctiphanis</name>
    <dbReference type="NCBI Taxonomy" id="1278244"/>
    <lineage>
        <taxon>Bacteria</taxon>
        <taxon>Pseudomonadati</taxon>
        <taxon>Pseudomonadota</taxon>
        <taxon>Gammaproteobacteria</taxon>
        <taxon>Vibrionales</taxon>
        <taxon>Vibrionaceae</taxon>
        <taxon>Veronia</taxon>
    </lineage>
</organism>
<reference evidence="2 3" key="1">
    <citation type="submission" date="2017-10" db="EMBL/GenBank/DDBJ databases">
        <title>Nyctiphanis sp. nov., isolated from the stomach of the euphausiid Nyctiphanes simplex (Hansen, 1911) in the Gulf of California.</title>
        <authorList>
            <person name="Gomez-Gil B."/>
            <person name="Aguilar-Mendez M."/>
            <person name="Lopez-Cortes A."/>
            <person name="Gomez-Gutierrez J."/>
            <person name="Roque A."/>
            <person name="Lang E."/>
            <person name="Gonzalez-Castillo A."/>
        </authorList>
    </citation>
    <scope>NUCLEOTIDE SEQUENCE [LARGE SCALE GENOMIC DNA]</scope>
    <source>
        <strain evidence="2 3">CAIM 600</strain>
    </source>
</reference>
<evidence type="ECO:0000259" key="1">
    <source>
        <dbReference type="PROSITE" id="PS51186"/>
    </source>
</evidence>
<protein>
    <submittedName>
        <fullName evidence="2">GNAT family N-acetyltransferase</fullName>
    </submittedName>
</protein>
<dbReference type="Proteomes" id="UP000290287">
    <property type="component" value="Unassembled WGS sequence"/>
</dbReference>
<gene>
    <name evidence="2" type="ORF">CS022_16870</name>
</gene>
<dbReference type="GO" id="GO:0016747">
    <property type="term" value="F:acyltransferase activity, transferring groups other than amino-acyl groups"/>
    <property type="evidence" value="ECO:0007669"/>
    <property type="project" value="InterPro"/>
</dbReference>
<keyword evidence="3" id="KW-1185">Reference proteome</keyword>
<dbReference type="PROSITE" id="PS51186">
    <property type="entry name" value="GNAT"/>
    <property type="match status" value="1"/>
</dbReference>
<dbReference type="SUPFAM" id="SSF55729">
    <property type="entry name" value="Acyl-CoA N-acyltransferases (Nat)"/>
    <property type="match status" value="1"/>
</dbReference>
<dbReference type="AlphaFoldDB" id="A0A4Q0YMU5"/>
<dbReference type="InterPro" id="IPR016181">
    <property type="entry name" value="Acyl_CoA_acyltransferase"/>
</dbReference>
<feature type="domain" description="N-acetyltransferase" evidence="1">
    <location>
        <begin position="27"/>
        <end position="165"/>
    </location>
</feature>
<evidence type="ECO:0000313" key="3">
    <source>
        <dbReference type="Proteomes" id="UP000290287"/>
    </source>
</evidence>
<name>A0A4Q0YMU5_9GAMM</name>
<proteinExistence type="predicted"/>
<dbReference type="CDD" id="cd04301">
    <property type="entry name" value="NAT_SF"/>
    <property type="match status" value="1"/>
</dbReference>
<dbReference type="RefSeq" id="WP_129123241.1">
    <property type="nucleotide sequence ID" value="NZ_PEIB01000024.1"/>
</dbReference>
<sequence length="165" mass="18771">MAEAVTTYYLEMTSPSDLKDKPDSKGLNVVEAEIDEFRLNKFLYEYVGGPWQWKDKLSLPDSAWVEYVSNPNLRTWVAYFKGAIAGYFELHAEDDGNTEIMYFGLAEAFIGKGFGGYFLSQAIQSAWSIPSTKRVWVHTCSLDHESALNNYQARGFTLYQTESDT</sequence>
<dbReference type="InterPro" id="IPR000182">
    <property type="entry name" value="GNAT_dom"/>
</dbReference>